<name>D5EWE0_XYLR2</name>
<accession>D5EWE0</accession>
<dbReference type="EMBL" id="CP002006">
    <property type="protein sequence ID" value="ADE83166.1"/>
    <property type="molecule type" value="Genomic_DNA"/>
</dbReference>
<dbReference type="SMART" id="SM00387">
    <property type="entry name" value="HATPase_c"/>
    <property type="match status" value="1"/>
</dbReference>
<evidence type="ECO:0000256" key="3">
    <source>
        <dbReference type="ARBA" id="ARBA00022553"/>
    </source>
</evidence>
<dbReference type="PROSITE" id="PS50109">
    <property type="entry name" value="HIS_KIN"/>
    <property type="match status" value="1"/>
</dbReference>
<keyword evidence="4" id="KW-0808">Transferase</keyword>
<protein>
    <recommendedName>
        <fullName evidence="2">histidine kinase</fullName>
        <ecNumber evidence="2">2.7.13.3</ecNumber>
    </recommendedName>
</protein>
<evidence type="ECO:0000256" key="6">
    <source>
        <dbReference type="ARBA" id="ARBA00023012"/>
    </source>
</evidence>
<dbReference type="Gene3D" id="1.10.287.130">
    <property type="match status" value="1"/>
</dbReference>
<evidence type="ECO:0000259" key="8">
    <source>
        <dbReference type="PROSITE" id="PS50109"/>
    </source>
</evidence>
<organism evidence="9 10">
    <name type="scientific">Xylanibacter ruminicola (strain ATCC 19189 / DSM 19721 / CIP 105475 / JCM 8958 / 23)</name>
    <name type="common">Prevotella ruminicola</name>
    <dbReference type="NCBI Taxonomy" id="264731"/>
    <lineage>
        <taxon>Bacteria</taxon>
        <taxon>Pseudomonadati</taxon>
        <taxon>Bacteroidota</taxon>
        <taxon>Bacteroidia</taxon>
        <taxon>Bacteroidales</taxon>
        <taxon>Prevotellaceae</taxon>
        <taxon>Xylanibacter</taxon>
    </lineage>
</organism>
<keyword evidence="6" id="KW-0902">Two-component regulatory system</keyword>
<comment type="catalytic activity">
    <reaction evidence="1">
        <text>ATP + protein L-histidine = ADP + protein N-phospho-L-histidine.</text>
        <dbReference type="EC" id="2.7.13.3"/>
    </reaction>
</comment>
<feature type="transmembrane region" description="Helical" evidence="7">
    <location>
        <begin position="7"/>
        <end position="28"/>
    </location>
</feature>
<dbReference type="InterPro" id="IPR036097">
    <property type="entry name" value="HisK_dim/P_sf"/>
</dbReference>
<dbReference type="KEGG" id="pru:PRU_2415"/>
<dbReference type="Proteomes" id="UP000000927">
    <property type="component" value="Chromosome"/>
</dbReference>
<feature type="transmembrane region" description="Helical" evidence="7">
    <location>
        <begin position="239"/>
        <end position="262"/>
    </location>
</feature>
<dbReference type="EC" id="2.7.13.3" evidence="2"/>
<dbReference type="PRINTS" id="PR00344">
    <property type="entry name" value="BCTRLSENSOR"/>
</dbReference>
<keyword evidence="10" id="KW-1185">Reference proteome</keyword>
<dbReference type="InterPro" id="IPR003661">
    <property type="entry name" value="HisK_dim/P_dom"/>
</dbReference>
<keyword evidence="7" id="KW-0812">Transmembrane</keyword>
<dbReference type="SUPFAM" id="SSF55874">
    <property type="entry name" value="ATPase domain of HSP90 chaperone/DNA topoisomerase II/histidine kinase"/>
    <property type="match status" value="1"/>
</dbReference>
<dbReference type="InterPro" id="IPR050351">
    <property type="entry name" value="BphY/WalK/GraS-like"/>
</dbReference>
<gene>
    <name evidence="9" type="ordered locus">PRU_2415</name>
</gene>
<dbReference type="FunFam" id="3.30.565.10:FF:000006">
    <property type="entry name" value="Sensor histidine kinase WalK"/>
    <property type="match status" value="1"/>
</dbReference>
<dbReference type="CDD" id="cd00075">
    <property type="entry name" value="HATPase"/>
    <property type="match status" value="1"/>
</dbReference>
<dbReference type="InterPro" id="IPR036890">
    <property type="entry name" value="HATPase_C_sf"/>
</dbReference>
<keyword evidence="7" id="KW-0472">Membrane</keyword>
<evidence type="ECO:0000313" key="9">
    <source>
        <dbReference type="EMBL" id="ADE83166.1"/>
    </source>
</evidence>
<dbReference type="InterPro" id="IPR003594">
    <property type="entry name" value="HATPase_dom"/>
</dbReference>
<dbReference type="AlphaFoldDB" id="D5EWE0"/>
<dbReference type="SUPFAM" id="SSF47384">
    <property type="entry name" value="Homodimeric domain of signal transducing histidine kinase"/>
    <property type="match status" value="1"/>
</dbReference>
<reference evidence="9 10" key="1">
    <citation type="journal article" date="2010" name="Microb. Ecol.">
        <title>Comparative genome analysis of Prevotella ruminicola and Prevotella bryantii: insights into their environmental niche.</title>
        <authorList>
            <consortium name="North American Consortium for Rumen Bacteria"/>
            <person name="Purushe J."/>
            <person name="Fouts D.E."/>
            <person name="Morrison M."/>
            <person name="White B.A."/>
            <person name="Mackie R.I."/>
            <person name="Coutinho P.M."/>
            <person name="Henrissat B."/>
            <person name="Nelson K.E."/>
        </authorList>
    </citation>
    <scope>NUCLEOTIDE SEQUENCE [LARGE SCALE GENOMIC DNA]</scope>
    <source>
        <strain evidence="10">ATCC 19189 / JCM 8958 / 23</strain>
    </source>
</reference>
<evidence type="ECO:0000313" key="10">
    <source>
        <dbReference type="Proteomes" id="UP000000927"/>
    </source>
</evidence>
<dbReference type="GO" id="GO:0000155">
    <property type="term" value="F:phosphorelay sensor kinase activity"/>
    <property type="evidence" value="ECO:0007669"/>
    <property type="project" value="InterPro"/>
</dbReference>
<dbReference type="GO" id="GO:0005886">
    <property type="term" value="C:plasma membrane"/>
    <property type="evidence" value="ECO:0007669"/>
    <property type="project" value="TreeGrafter"/>
</dbReference>
<evidence type="ECO:0000256" key="7">
    <source>
        <dbReference type="SAM" id="Phobius"/>
    </source>
</evidence>
<dbReference type="SMART" id="SM00388">
    <property type="entry name" value="HisKA"/>
    <property type="match status" value="1"/>
</dbReference>
<dbReference type="GO" id="GO:0004721">
    <property type="term" value="F:phosphoprotein phosphatase activity"/>
    <property type="evidence" value="ECO:0007669"/>
    <property type="project" value="TreeGrafter"/>
</dbReference>
<dbReference type="GO" id="GO:0016036">
    <property type="term" value="P:cellular response to phosphate starvation"/>
    <property type="evidence" value="ECO:0007669"/>
    <property type="project" value="TreeGrafter"/>
</dbReference>
<evidence type="ECO:0000256" key="5">
    <source>
        <dbReference type="ARBA" id="ARBA00022777"/>
    </source>
</evidence>
<dbReference type="Gene3D" id="3.30.565.10">
    <property type="entry name" value="Histidine kinase-like ATPase, C-terminal domain"/>
    <property type="match status" value="1"/>
</dbReference>
<dbReference type="CDD" id="cd00082">
    <property type="entry name" value="HisKA"/>
    <property type="match status" value="1"/>
</dbReference>
<dbReference type="eggNOG" id="COG2205">
    <property type="taxonomic scope" value="Bacteria"/>
</dbReference>
<proteinExistence type="predicted"/>
<dbReference type="STRING" id="264731.PRU_2415"/>
<sequence length="501" mass="57416">MERRIKFIYGLTICAIVAYSIVQGYWLYSRYQLSLEEYKSELYSTIIACAEEDIAIRKTLPYSPRFYGNRLRKTSEIKGDDVVETWRYEIFALDTLHYSLPIPKGADAHTYLLEYIASLLDDHPAELPEGLEYFVFTCNSKKNEDMGTSQLVEALNRFTVDHQHPFQKERLDSILRSKGITAQSITTTKTDTMVWQPSMQPHTSIWQPVMTVSFPYDIFEGQQVVVKTAISISPVIRRMAYTLLITVLLSLFLIFCLVYQILTIRKQRHIEAIRQEFLHTMIHELKRPISTLKMCVSFMGNERMMQDGESKQRILASSHNELDNLTSYFSKLRDITFSDSTEIPLVKSRFSLRSLMEECIGKQNIPSDKDVRMEIVAEDDLEIQADRMHLSNIVCNLLENAIKYSREAVTIRIDFLMREAGMVQISVADNGIGIAKADQRYVFDKFYRSESAKDQAIPGIGLGLSYVKLLVEAHGGTITFESIEGEGTTFTILIPQTDGKD</sequence>
<keyword evidence="7" id="KW-1133">Transmembrane helix</keyword>
<dbReference type="PANTHER" id="PTHR45453:SF1">
    <property type="entry name" value="PHOSPHATE REGULON SENSOR PROTEIN PHOR"/>
    <property type="match status" value="1"/>
</dbReference>
<dbReference type="PANTHER" id="PTHR45453">
    <property type="entry name" value="PHOSPHATE REGULON SENSOR PROTEIN PHOR"/>
    <property type="match status" value="1"/>
</dbReference>
<dbReference type="InterPro" id="IPR005467">
    <property type="entry name" value="His_kinase_dom"/>
</dbReference>
<keyword evidence="5 9" id="KW-0418">Kinase</keyword>
<evidence type="ECO:0000256" key="4">
    <source>
        <dbReference type="ARBA" id="ARBA00022679"/>
    </source>
</evidence>
<evidence type="ECO:0000256" key="1">
    <source>
        <dbReference type="ARBA" id="ARBA00000085"/>
    </source>
</evidence>
<keyword evidence="3" id="KW-0597">Phosphoprotein</keyword>
<dbReference type="HOGENOM" id="CLU_026375_3_0_10"/>
<feature type="domain" description="Histidine kinase" evidence="8">
    <location>
        <begin position="280"/>
        <end position="498"/>
    </location>
</feature>
<dbReference type="InterPro" id="IPR004358">
    <property type="entry name" value="Sig_transdc_His_kin-like_C"/>
</dbReference>
<dbReference type="Pfam" id="PF02518">
    <property type="entry name" value="HATPase_c"/>
    <property type="match status" value="1"/>
</dbReference>
<evidence type="ECO:0000256" key="2">
    <source>
        <dbReference type="ARBA" id="ARBA00012438"/>
    </source>
</evidence>